<dbReference type="Proteomes" id="UP001281147">
    <property type="component" value="Unassembled WGS sequence"/>
</dbReference>
<reference evidence="1" key="1">
    <citation type="submission" date="2023-07" db="EMBL/GenBank/DDBJ databases">
        <title>Black Yeasts Isolated from many extreme environments.</title>
        <authorList>
            <person name="Coleine C."/>
            <person name="Stajich J.E."/>
            <person name="Selbmann L."/>
        </authorList>
    </citation>
    <scope>NUCLEOTIDE SEQUENCE</scope>
    <source>
        <strain evidence="1">CCFEE 5714</strain>
    </source>
</reference>
<sequence length="249" mass="28129">MAPPNHRVFGRFGYPLVDCGMAKLREILDDLEIDYDSGDRLYDLLTTVEKAYADQLVDAGQWSWAYLKDGFNPHTKKVSELRQILSYHGIDYVRAKANRSDLAVIWEDNIEQMRDTGEYEETASSSRPTADVEEITNALGNLKTSKNSSKSTAKNSSRNTFGGSTRPQPGGTRQRSDSDYDLRSRNPYRGQPSTRESRKRSLSSDDIDIMGRYIECETIDASQDLQAGNGKEALNKLRAMVTKLERKIE</sequence>
<gene>
    <name evidence="1" type="ORF">LTR37_014085</name>
</gene>
<evidence type="ECO:0000313" key="1">
    <source>
        <dbReference type="EMBL" id="KAK3703982.1"/>
    </source>
</evidence>
<accession>A0ACC3MUI9</accession>
<name>A0ACC3MUI9_9PEZI</name>
<keyword evidence="2" id="KW-1185">Reference proteome</keyword>
<dbReference type="EMBL" id="JAUTXU010000144">
    <property type="protein sequence ID" value="KAK3703982.1"/>
    <property type="molecule type" value="Genomic_DNA"/>
</dbReference>
<organism evidence="1 2">
    <name type="scientific">Vermiconidia calcicola</name>
    <dbReference type="NCBI Taxonomy" id="1690605"/>
    <lineage>
        <taxon>Eukaryota</taxon>
        <taxon>Fungi</taxon>
        <taxon>Dikarya</taxon>
        <taxon>Ascomycota</taxon>
        <taxon>Pezizomycotina</taxon>
        <taxon>Dothideomycetes</taxon>
        <taxon>Dothideomycetidae</taxon>
        <taxon>Mycosphaerellales</taxon>
        <taxon>Extremaceae</taxon>
        <taxon>Vermiconidia</taxon>
    </lineage>
</organism>
<comment type="caution">
    <text evidence="1">The sequence shown here is derived from an EMBL/GenBank/DDBJ whole genome shotgun (WGS) entry which is preliminary data.</text>
</comment>
<evidence type="ECO:0000313" key="2">
    <source>
        <dbReference type="Proteomes" id="UP001281147"/>
    </source>
</evidence>
<proteinExistence type="predicted"/>
<protein>
    <submittedName>
        <fullName evidence="1">Uncharacterized protein</fullName>
    </submittedName>
</protein>